<accession>A0A0E9UR33</accession>
<sequence>MPCIFFFVRPKSPRCVILAVLSCRSTCLMKIRALYKDKISRAV</sequence>
<reference evidence="1" key="2">
    <citation type="journal article" date="2015" name="Fish Shellfish Immunol.">
        <title>Early steps in the European eel (Anguilla anguilla)-Vibrio vulnificus interaction in the gills: Role of the RtxA13 toxin.</title>
        <authorList>
            <person name="Callol A."/>
            <person name="Pajuelo D."/>
            <person name="Ebbesson L."/>
            <person name="Teles M."/>
            <person name="MacKenzie S."/>
            <person name="Amaro C."/>
        </authorList>
    </citation>
    <scope>NUCLEOTIDE SEQUENCE</scope>
</reference>
<dbReference type="AlphaFoldDB" id="A0A0E9UR33"/>
<name>A0A0E9UR33_ANGAN</name>
<dbReference type="EMBL" id="GBXM01040263">
    <property type="protein sequence ID" value="JAH68314.1"/>
    <property type="molecule type" value="Transcribed_RNA"/>
</dbReference>
<organism evidence="1">
    <name type="scientific">Anguilla anguilla</name>
    <name type="common">European freshwater eel</name>
    <name type="synonym">Muraena anguilla</name>
    <dbReference type="NCBI Taxonomy" id="7936"/>
    <lineage>
        <taxon>Eukaryota</taxon>
        <taxon>Metazoa</taxon>
        <taxon>Chordata</taxon>
        <taxon>Craniata</taxon>
        <taxon>Vertebrata</taxon>
        <taxon>Euteleostomi</taxon>
        <taxon>Actinopterygii</taxon>
        <taxon>Neopterygii</taxon>
        <taxon>Teleostei</taxon>
        <taxon>Anguilliformes</taxon>
        <taxon>Anguillidae</taxon>
        <taxon>Anguilla</taxon>
    </lineage>
</organism>
<proteinExistence type="predicted"/>
<evidence type="ECO:0000313" key="1">
    <source>
        <dbReference type="EMBL" id="JAH68314.1"/>
    </source>
</evidence>
<protein>
    <submittedName>
        <fullName evidence="1">Uncharacterized protein</fullName>
    </submittedName>
</protein>
<reference evidence="1" key="1">
    <citation type="submission" date="2014-11" db="EMBL/GenBank/DDBJ databases">
        <authorList>
            <person name="Amaro Gonzalez C."/>
        </authorList>
    </citation>
    <scope>NUCLEOTIDE SEQUENCE</scope>
</reference>